<comment type="pathway">
    <text evidence="1 4">Purine metabolism; IMP biosynthesis via de novo pathway; N(2)-formyl-N(1)-(5-phospho-D-ribosyl)glycinamide from N(1)-(5-phospho-D-ribosyl)glycinamide (10-formyl THF route): step 1/1.</text>
</comment>
<organism evidence="6 7">
    <name type="scientific">Abyssicoccus albus</name>
    <dbReference type="NCBI Taxonomy" id="1817405"/>
    <lineage>
        <taxon>Bacteria</taxon>
        <taxon>Bacillati</taxon>
        <taxon>Bacillota</taxon>
        <taxon>Bacilli</taxon>
        <taxon>Bacillales</taxon>
        <taxon>Abyssicoccaceae</taxon>
    </lineage>
</organism>
<dbReference type="PANTHER" id="PTHR43369">
    <property type="entry name" value="PHOSPHORIBOSYLGLYCINAMIDE FORMYLTRANSFERASE"/>
    <property type="match status" value="1"/>
</dbReference>
<comment type="catalytic activity">
    <reaction evidence="4">
        <text>N(1)-(5-phospho-beta-D-ribosyl)glycinamide + (6R)-10-formyltetrahydrofolate = N(2)-formyl-N(1)-(5-phospho-beta-D-ribosyl)glycinamide + (6S)-5,6,7,8-tetrahydrofolate + H(+)</text>
        <dbReference type="Rhea" id="RHEA:15053"/>
        <dbReference type="ChEBI" id="CHEBI:15378"/>
        <dbReference type="ChEBI" id="CHEBI:57453"/>
        <dbReference type="ChEBI" id="CHEBI:143788"/>
        <dbReference type="ChEBI" id="CHEBI:147286"/>
        <dbReference type="ChEBI" id="CHEBI:195366"/>
        <dbReference type="EC" id="2.1.2.2"/>
    </reaction>
</comment>
<evidence type="ECO:0000256" key="2">
    <source>
        <dbReference type="ARBA" id="ARBA00022679"/>
    </source>
</evidence>
<dbReference type="Gene3D" id="3.40.50.170">
    <property type="entry name" value="Formyl transferase, N-terminal domain"/>
    <property type="match status" value="1"/>
</dbReference>
<name>A0A3N5BKM0_9BACL</name>
<dbReference type="PANTHER" id="PTHR43369:SF2">
    <property type="entry name" value="PHOSPHORIBOSYLGLYCINAMIDE FORMYLTRANSFERASE"/>
    <property type="match status" value="1"/>
</dbReference>
<sequence length="189" mass="21341">MTNISVFASGNGTNFEKIMNYIEVGYFKNIHVTSVVTDKADAGVIERAKKYDVPVHIISPKDLRNKRQYEVHILTIMRKEQVEWIVLAGYMRLITSVLLNAFDRKILNIHPSLLPSFPGKDAIGQALDYGVKVTGATVHYVDSGMDTGEIIAQSSCVIHDDDTKDTLQLRVQNLEYEIYPQTIKQLIDQ</sequence>
<dbReference type="AlphaFoldDB" id="A0A3N5BKM0"/>
<comment type="function">
    <text evidence="4">Catalyzes the transfer of a formyl group from 10-formyltetrahydrofolate to 5-phospho-ribosyl-glycinamide (GAR), producing 5-phospho-ribosyl-N-formylglycinamide (FGAR) and tetrahydrofolate.</text>
</comment>
<accession>A0A3N5BKM0</accession>
<dbReference type="InterPro" id="IPR004607">
    <property type="entry name" value="GART"/>
</dbReference>
<dbReference type="InterPro" id="IPR002376">
    <property type="entry name" value="Formyl_transf_N"/>
</dbReference>
<dbReference type="Pfam" id="PF00551">
    <property type="entry name" value="Formyl_trans_N"/>
    <property type="match status" value="1"/>
</dbReference>
<dbReference type="UniPathway" id="UPA00074">
    <property type="reaction ID" value="UER00126"/>
</dbReference>
<keyword evidence="7" id="KW-1185">Reference proteome</keyword>
<feature type="domain" description="Formyl transferase N-terminal" evidence="5">
    <location>
        <begin position="3"/>
        <end position="183"/>
    </location>
</feature>
<feature type="binding site" evidence="4">
    <location>
        <begin position="12"/>
        <end position="14"/>
    </location>
    <ligand>
        <name>N(1)-(5-phospho-beta-D-ribosyl)glycinamide</name>
        <dbReference type="ChEBI" id="CHEBI:143788"/>
    </ligand>
</feature>
<feature type="site" description="Raises pKa of active site His" evidence="4">
    <location>
        <position position="146"/>
    </location>
</feature>
<protein>
    <recommendedName>
        <fullName evidence="4">Phosphoribosylglycinamide formyltransferase</fullName>
        <ecNumber evidence="4">2.1.2.2</ecNumber>
    </recommendedName>
    <alternativeName>
        <fullName evidence="4">5'-phosphoribosylglycinamide transformylase</fullName>
    </alternativeName>
    <alternativeName>
        <fullName evidence="4">GAR transformylase</fullName>
        <shortName evidence="4">GART</shortName>
    </alternativeName>
</protein>
<evidence type="ECO:0000256" key="3">
    <source>
        <dbReference type="ARBA" id="ARBA00022755"/>
    </source>
</evidence>
<dbReference type="GO" id="GO:0004644">
    <property type="term" value="F:phosphoribosylglycinamide formyltransferase activity"/>
    <property type="evidence" value="ECO:0007669"/>
    <property type="project" value="UniProtKB-UniRule"/>
</dbReference>
<dbReference type="RefSeq" id="WP_123807692.1">
    <property type="nucleotide sequence ID" value="NZ_RKRK01000002.1"/>
</dbReference>
<dbReference type="InterPro" id="IPR036477">
    <property type="entry name" value="Formyl_transf_N_sf"/>
</dbReference>
<feature type="binding site" evidence="4">
    <location>
        <begin position="91"/>
        <end position="94"/>
    </location>
    <ligand>
        <name>(6R)-10-formyltetrahydrofolate</name>
        <dbReference type="ChEBI" id="CHEBI:195366"/>
    </ligand>
</feature>
<feature type="binding site" evidence="4">
    <location>
        <position position="108"/>
    </location>
    <ligand>
        <name>(6R)-10-formyltetrahydrofolate</name>
        <dbReference type="ChEBI" id="CHEBI:195366"/>
    </ligand>
</feature>
<feature type="binding site" evidence="4">
    <location>
        <position position="66"/>
    </location>
    <ligand>
        <name>(6R)-10-formyltetrahydrofolate</name>
        <dbReference type="ChEBI" id="CHEBI:195366"/>
    </ligand>
</feature>
<evidence type="ECO:0000256" key="4">
    <source>
        <dbReference type="HAMAP-Rule" id="MF_01930"/>
    </source>
</evidence>
<dbReference type="CDD" id="cd08645">
    <property type="entry name" value="FMT_core_GART"/>
    <property type="match status" value="1"/>
</dbReference>
<dbReference type="HAMAP" id="MF_01930">
    <property type="entry name" value="PurN"/>
    <property type="match status" value="1"/>
</dbReference>
<comment type="caution">
    <text evidence="6">The sequence shown here is derived from an EMBL/GenBank/DDBJ whole genome shotgun (WGS) entry which is preliminary data.</text>
</comment>
<dbReference type="NCBIfam" id="TIGR00639">
    <property type="entry name" value="PurN"/>
    <property type="match status" value="1"/>
</dbReference>
<dbReference type="GO" id="GO:0006189">
    <property type="term" value="P:'de novo' IMP biosynthetic process"/>
    <property type="evidence" value="ECO:0007669"/>
    <property type="project" value="UniProtKB-UniRule"/>
</dbReference>
<evidence type="ECO:0000313" key="6">
    <source>
        <dbReference type="EMBL" id="RPF58267.1"/>
    </source>
</evidence>
<proteinExistence type="inferred from homology"/>
<dbReference type="SUPFAM" id="SSF53328">
    <property type="entry name" value="Formyltransferase"/>
    <property type="match status" value="1"/>
</dbReference>
<dbReference type="EMBL" id="RKRK01000002">
    <property type="protein sequence ID" value="RPF58267.1"/>
    <property type="molecule type" value="Genomic_DNA"/>
</dbReference>
<gene>
    <name evidence="4" type="primary">purN</name>
    <name evidence="6" type="ORF">EDD62_0911</name>
</gene>
<comment type="similarity">
    <text evidence="4">Belongs to the GART family.</text>
</comment>
<keyword evidence="3 4" id="KW-0658">Purine biosynthesis</keyword>
<evidence type="ECO:0000259" key="5">
    <source>
        <dbReference type="Pfam" id="PF00551"/>
    </source>
</evidence>
<dbReference type="OrthoDB" id="9806170at2"/>
<evidence type="ECO:0000256" key="1">
    <source>
        <dbReference type="ARBA" id="ARBA00005054"/>
    </source>
</evidence>
<dbReference type="Proteomes" id="UP000277108">
    <property type="component" value="Unassembled WGS sequence"/>
</dbReference>
<dbReference type="GO" id="GO:0005829">
    <property type="term" value="C:cytosol"/>
    <property type="evidence" value="ECO:0007669"/>
    <property type="project" value="TreeGrafter"/>
</dbReference>
<reference evidence="6 7" key="1">
    <citation type="submission" date="2018-11" db="EMBL/GenBank/DDBJ databases">
        <title>Genomic Encyclopedia of Type Strains, Phase IV (KMG-IV): sequencing the most valuable type-strain genomes for metagenomic binning, comparative biology and taxonomic classification.</title>
        <authorList>
            <person name="Goeker M."/>
        </authorList>
    </citation>
    <scope>NUCLEOTIDE SEQUENCE [LARGE SCALE GENOMIC DNA]</scope>
    <source>
        <strain evidence="6 7">DSM 29158</strain>
    </source>
</reference>
<evidence type="ECO:0000313" key="7">
    <source>
        <dbReference type="Proteomes" id="UP000277108"/>
    </source>
</evidence>
<feature type="active site" description="Proton donor" evidence="4">
    <location>
        <position position="110"/>
    </location>
</feature>
<dbReference type="EC" id="2.1.2.2" evidence="4"/>
<keyword evidence="2 4" id="KW-0808">Transferase</keyword>